<dbReference type="Proteomes" id="UP000054653">
    <property type="component" value="Unassembled WGS sequence"/>
</dbReference>
<organism evidence="1 2">
    <name type="scientific">Trichinella britovi</name>
    <name type="common">Parasitic roundworm</name>
    <dbReference type="NCBI Taxonomy" id="45882"/>
    <lineage>
        <taxon>Eukaryota</taxon>
        <taxon>Metazoa</taxon>
        <taxon>Ecdysozoa</taxon>
        <taxon>Nematoda</taxon>
        <taxon>Enoplea</taxon>
        <taxon>Dorylaimia</taxon>
        <taxon>Trichinellida</taxon>
        <taxon>Trichinellidae</taxon>
        <taxon>Trichinella</taxon>
    </lineage>
</organism>
<keyword evidence="2" id="KW-1185">Reference proteome</keyword>
<proteinExistence type="predicted"/>
<dbReference type="AlphaFoldDB" id="A0A0V1C8B1"/>
<gene>
    <name evidence="1" type="ORF">T03_5435</name>
</gene>
<dbReference type="EMBL" id="JYDI01000434">
    <property type="protein sequence ID" value="KRY44979.1"/>
    <property type="molecule type" value="Genomic_DNA"/>
</dbReference>
<sequence length="67" mass="7420">MEMVCVNVMPANADDVIIEIVVFSANHVNHVGVIAFLDFVNAYSEVDLQLLQLSVVGYRSFCVPLYS</sequence>
<evidence type="ECO:0000313" key="1">
    <source>
        <dbReference type="EMBL" id="KRY44979.1"/>
    </source>
</evidence>
<comment type="caution">
    <text evidence="1">The sequence shown here is derived from an EMBL/GenBank/DDBJ whole genome shotgun (WGS) entry which is preliminary data.</text>
</comment>
<feature type="non-terminal residue" evidence="1">
    <location>
        <position position="67"/>
    </location>
</feature>
<name>A0A0V1C8B1_TRIBR</name>
<reference evidence="1 2" key="1">
    <citation type="submission" date="2015-01" db="EMBL/GenBank/DDBJ databases">
        <title>Evolution of Trichinella species and genotypes.</title>
        <authorList>
            <person name="Korhonen P.K."/>
            <person name="Edoardo P."/>
            <person name="Giuseppe L.R."/>
            <person name="Gasser R.B."/>
        </authorList>
    </citation>
    <scope>NUCLEOTIDE SEQUENCE [LARGE SCALE GENOMIC DNA]</scope>
    <source>
        <strain evidence="1">ISS120</strain>
    </source>
</reference>
<accession>A0A0V1C8B1</accession>
<evidence type="ECO:0000313" key="2">
    <source>
        <dbReference type="Proteomes" id="UP000054653"/>
    </source>
</evidence>
<protein>
    <submittedName>
        <fullName evidence="1">Uncharacterized protein</fullName>
    </submittedName>
</protein>